<sequence>MFCISDGSCMRAKVPISASVAITPRSRSLATAPAMACPIGSSTMACQAAAASWPPYSTMSRRACSRVRSGSIRVGHSRAVTSRQRR</sequence>
<dbReference type="EMBL" id="CNFU01001654">
    <property type="protein sequence ID" value="CKT63051.1"/>
    <property type="molecule type" value="Genomic_DNA"/>
</dbReference>
<accession>A0A0T9F2G7</accession>
<evidence type="ECO:0000313" key="1">
    <source>
        <dbReference type="EMBL" id="CKT63051.1"/>
    </source>
</evidence>
<dbReference type="Proteomes" id="UP000049023">
    <property type="component" value="Unassembled WGS sequence"/>
</dbReference>
<gene>
    <name evidence="1" type="ORF">ERS027661_04591</name>
</gene>
<dbReference type="AlphaFoldDB" id="A0A0T9F2G7"/>
<protein>
    <submittedName>
        <fullName evidence="1">Uncharacterized protein</fullName>
    </submittedName>
</protein>
<name>A0A0T9F2G7_MYCTX</name>
<organism evidence="1 2">
    <name type="scientific">Mycobacterium tuberculosis</name>
    <dbReference type="NCBI Taxonomy" id="1773"/>
    <lineage>
        <taxon>Bacteria</taxon>
        <taxon>Bacillati</taxon>
        <taxon>Actinomycetota</taxon>
        <taxon>Actinomycetes</taxon>
        <taxon>Mycobacteriales</taxon>
        <taxon>Mycobacteriaceae</taxon>
        <taxon>Mycobacterium</taxon>
        <taxon>Mycobacterium tuberculosis complex</taxon>
    </lineage>
</organism>
<proteinExistence type="predicted"/>
<reference evidence="1 2" key="1">
    <citation type="submission" date="2015-03" db="EMBL/GenBank/DDBJ databases">
        <authorList>
            <consortium name="Pathogen Informatics"/>
        </authorList>
    </citation>
    <scope>NUCLEOTIDE SEQUENCE [LARGE SCALE GENOMIC DNA]</scope>
    <source>
        <strain evidence="1 2">Bir 187</strain>
    </source>
</reference>
<evidence type="ECO:0000313" key="2">
    <source>
        <dbReference type="Proteomes" id="UP000049023"/>
    </source>
</evidence>